<feature type="transmembrane region" description="Helical" evidence="1">
    <location>
        <begin position="6"/>
        <end position="24"/>
    </location>
</feature>
<organism evidence="2">
    <name type="scientific">Myoviridae sp. ctwwN25</name>
    <dbReference type="NCBI Taxonomy" id="2825209"/>
    <lineage>
        <taxon>Viruses</taxon>
        <taxon>Duplodnaviria</taxon>
        <taxon>Heunggongvirae</taxon>
        <taxon>Uroviricota</taxon>
        <taxon>Caudoviricetes</taxon>
    </lineage>
</organism>
<accession>A0A8S5PNE1</accession>
<protein>
    <submittedName>
        <fullName evidence="2">Tumor necrosis factor receptor member 16 trans-membrane domain</fullName>
    </submittedName>
</protein>
<keyword evidence="1" id="KW-1133">Transmembrane helix</keyword>
<evidence type="ECO:0000256" key="1">
    <source>
        <dbReference type="SAM" id="Phobius"/>
    </source>
</evidence>
<proteinExistence type="predicted"/>
<keyword evidence="2" id="KW-0675">Receptor</keyword>
<evidence type="ECO:0000313" key="2">
    <source>
        <dbReference type="EMBL" id="DAE08622.1"/>
    </source>
</evidence>
<reference evidence="2" key="1">
    <citation type="journal article" date="2021" name="Proc. Natl. Acad. Sci. U.S.A.">
        <title>A Catalog of Tens of Thousands of Viruses from Human Metagenomes Reveals Hidden Associations with Chronic Diseases.</title>
        <authorList>
            <person name="Tisza M.J."/>
            <person name="Buck C.B."/>
        </authorList>
    </citation>
    <scope>NUCLEOTIDE SEQUENCE</scope>
    <source>
        <strain evidence="2">CtwwN25</strain>
    </source>
</reference>
<dbReference type="EMBL" id="BK015472">
    <property type="protein sequence ID" value="DAE08622.1"/>
    <property type="molecule type" value="Genomic_DNA"/>
</dbReference>
<sequence>MEGFQMISAIRLLACILLGIFLRLQFDRWRKRK</sequence>
<keyword evidence="1" id="KW-0472">Membrane</keyword>
<keyword evidence="1" id="KW-0812">Transmembrane</keyword>
<name>A0A8S5PNE1_9CAUD</name>